<accession>A0AAD5P471</accession>
<dbReference type="Pfam" id="PF04859">
    <property type="entry name" value="DUF641"/>
    <property type="match status" value="1"/>
</dbReference>
<evidence type="ECO:0000259" key="4">
    <source>
        <dbReference type="Pfam" id="PF24994"/>
    </source>
</evidence>
<dbReference type="InterPro" id="IPR056813">
    <property type="entry name" value="GIL1_IRKI_C"/>
</dbReference>
<feature type="coiled-coil region" evidence="1">
    <location>
        <begin position="157"/>
        <end position="191"/>
    </location>
</feature>
<comment type="caution">
    <text evidence="5">The sequence shown here is derived from an EMBL/GenBank/DDBJ whole genome shotgun (WGS) entry which is preliminary data.</text>
</comment>
<protein>
    <recommendedName>
        <fullName evidence="7">DUF641 domain-containing protein</fullName>
    </recommendedName>
</protein>
<evidence type="ECO:0000313" key="5">
    <source>
        <dbReference type="EMBL" id="KAI9198216.1"/>
    </source>
</evidence>
<feature type="domain" description="DUF641" evidence="3">
    <location>
        <begin position="82"/>
        <end position="205"/>
    </location>
</feature>
<dbReference type="Pfam" id="PF24994">
    <property type="entry name" value="GIL1_IRKI_C"/>
    <property type="match status" value="1"/>
</dbReference>
<name>A0AAD5P471_ACENE</name>
<dbReference type="GO" id="GO:0009959">
    <property type="term" value="P:negative gravitropism"/>
    <property type="evidence" value="ECO:0007669"/>
    <property type="project" value="InterPro"/>
</dbReference>
<feature type="region of interest" description="Disordered" evidence="2">
    <location>
        <begin position="55"/>
        <end position="77"/>
    </location>
</feature>
<dbReference type="GO" id="GO:0009639">
    <property type="term" value="P:response to red or far red light"/>
    <property type="evidence" value="ECO:0007669"/>
    <property type="project" value="InterPro"/>
</dbReference>
<dbReference type="InterPro" id="IPR006943">
    <property type="entry name" value="DUF641_pln"/>
</dbReference>
<evidence type="ECO:0000256" key="2">
    <source>
        <dbReference type="SAM" id="MobiDB-lite"/>
    </source>
</evidence>
<dbReference type="PANTHER" id="PTHR31161">
    <property type="entry name" value="PROTEIN GRAVITROPIC IN THE LIGHT 1"/>
    <property type="match status" value="1"/>
</dbReference>
<proteinExistence type="predicted"/>
<dbReference type="Proteomes" id="UP001064489">
    <property type="component" value="Chromosome 13"/>
</dbReference>
<evidence type="ECO:0000256" key="1">
    <source>
        <dbReference type="SAM" id="Coils"/>
    </source>
</evidence>
<dbReference type="AlphaFoldDB" id="A0AAD5P471"/>
<keyword evidence="1" id="KW-0175">Coiled coil</keyword>
<reference evidence="5 6" key="1">
    <citation type="journal article" date="2022" name="Plant J.">
        <title>Strategies of tolerance reflected in two North American maple genomes.</title>
        <authorList>
            <person name="McEvoy S.L."/>
            <person name="Sezen U.U."/>
            <person name="Trouern-Trend A."/>
            <person name="McMahon S.M."/>
            <person name="Schaberg P.G."/>
            <person name="Yang J."/>
            <person name="Wegrzyn J.L."/>
            <person name="Swenson N.G."/>
        </authorList>
    </citation>
    <scope>NUCLEOTIDE SEQUENCE [LARGE SCALE GENOMIC DNA]</scope>
    <source>
        <strain evidence="5">91603</strain>
    </source>
</reference>
<evidence type="ECO:0000259" key="3">
    <source>
        <dbReference type="Pfam" id="PF04859"/>
    </source>
</evidence>
<organism evidence="5 6">
    <name type="scientific">Acer negundo</name>
    <name type="common">Box elder</name>
    <dbReference type="NCBI Taxonomy" id="4023"/>
    <lineage>
        <taxon>Eukaryota</taxon>
        <taxon>Viridiplantae</taxon>
        <taxon>Streptophyta</taxon>
        <taxon>Embryophyta</taxon>
        <taxon>Tracheophyta</taxon>
        <taxon>Spermatophyta</taxon>
        <taxon>Magnoliopsida</taxon>
        <taxon>eudicotyledons</taxon>
        <taxon>Gunneridae</taxon>
        <taxon>Pentapetalae</taxon>
        <taxon>rosids</taxon>
        <taxon>malvids</taxon>
        <taxon>Sapindales</taxon>
        <taxon>Sapindaceae</taxon>
        <taxon>Hippocastanoideae</taxon>
        <taxon>Acereae</taxon>
        <taxon>Acer</taxon>
    </lineage>
</organism>
<feature type="domain" description="GIL1/IRKI C-terminal" evidence="4">
    <location>
        <begin position="406"/>
        <end position="463"/>
    </location>
</feature>
<dbReference type="EMBL" id="JAJSOW010000002">
    <property type="protein sequence ID" value="KAI9198216.1"/>
    <property type="molecule type" value="Genomic_DNA"/>
</dbReference>
<gene>
    <name evidence="5" type="ORF">LWI28_011969</name>
</gene>
<evidence type="ECO:0000313" key="6">
    <source>
        <dbReference type="Proteomes" id="UP001064489"/>
    </source>
</evidence>
<evidence type="ECO:0008006" key="7">
    <source>
        <dbReference type="Google" id="ProtNLM"/>
    </source>
</evidence>
<dbReference type="InterPro" id="IPR040225">
    <property type="entry name" value="GIL1-like"/>
</dbReference>
<keyword evidence="6" id="KW-1185">Reference proteome</keyword>
<sequence length="473" mass="53590">METLKPRSATNNSKSKLVKTFQKVINLRNPTKISSNNGIGICMLTSQNKFDDDDDTASFKSKTHHHYSDKHGGGGDPRIRHRAVMEALVAKLFAGITSIKASYAELQIAQNPYNSDAIHVADQAVVDELKAISELKRSFLKKELDLSPQVTIMLAEIQEQQSMMKTYEITIKKLECEIETKESKVSLMKTQLQESITYNKSLEKRLNASGPISTILENVQLSSLKASHLVQFLHYTLRSIRGFVKLMIREMESAQWDLESAARVIEPGVIFTKTSHRYFVFESFVCKTMFEGFNFPNFSPPSKSQSFNRLSRDQYLNGFTKLKSVNVKHILAQKPNSSFANFLRSKYLQLVHAKMECSLFGNLNQRKLINAGGFPDSAFFTSFAEMARRVWLLHCLAFSFDQEVSIFQVPKNCRFSEVYMENVSDDSVFSSEIVDSSVDFRVNFTVVPGFKIGTSTVIQCQVYLSPMITPATR</sequence>